<dbReference type="AlphaFoldDB" id="A0A1D1Z978"/>
<keyword evidence="1" id="KW-0732">Signal</keyword>
<accession>A0A1D1Z978</accession>
<dbReference type="InterPro" id="IPR010800">
    <property type="entry name" value="GRP"/>
</dbReference>
<dbReference type="EMBL" id="GDJX01004472">
    <property type="protein sequence ID" value="JAT63464.1"/>
    <property type="molecule type" value="Transcribed_RNA"/>
</dbReference>
<protein>
    <submittedName>
        <fullName evidence="2">Glycine-rich protein DC9.1</fullName>
    </submittedName>
</protein>
<feature type="non-terminal residue" evidence="2">
    <location>
        <position position="109"/>
    </location>
</feature>
<dbReference type="PANTHER" id="PTHR37389:SF40">
    <property type="entry name" value="NODULIN-24"/>
    <property type="match status" value="1"/>
</dbReference>
<feature type="chain" id="PRO_5008900831" evidence="1">
    <location>
        <begin position="38"/>
        <end position="109"/>
    </location>
</feature>
<dbReference type="PANTHER" id="PTHR37389">
    <property type="entry name" value="NODULIN-24"/>
    <property type="match status" value="1"/>
</dbReference>
<evidence type="ECO:0000313" key="2">
    <source>
        <dbReference type="EMBL" id="JAT63464.1"/>
    </source>
</evidence>
<proteinExistence type="predicted"/>
<name>A0A1D1Z978_9ARAE</name>
<dbReference type="Pfam" id="PF07172">
    <property type="entry name" value="GRP"/>
    <property type="match status" value="1"/>
</dbReference>
<gene>
    <name evidence="2" type="primary">GRP9_0</name>
    <name evidence="2" type="ORF">g.105692</name>
</gene>
<evidence type="ECO:0000256" key="1">
    <source>
        <dbReference type="SAM" id="SignalP"/>
    </source>
</evidence>
<reference evidence="2" key="1">
    <citation type="submission" date="2015-07" db="EMBL/GenBank/DDBJ databases">
        <title>Transcriptome Assembly of Anthurium amnicola.</title>
        <authorList>
            <person name="Suzuki J."/>
        </authorList>
    </citation>
    <scope>NUCLEOTIDE SEQUENCE</scope>
</reference>
<feature type="non-terminal residue" evidence="2">
    <location>
        <position position="1"/>
    </location>
</feature>
<sequence length="109" mass="12240">FQLLLLSCFPSTMASKVFLLLGLLLAAILLISSEVAAREMAEVAREEKTKEDDARMERYQYNGGPRYGLITGGGYEGARTEYHDERYHGITGGGYEGARTEYHDERYHG</sequence>
<feature type="signal peptide" evidence="1">
    <location>
        <begin position="1"/>
        <end position="37"/>
    </location>
</feature>
<organism evidence="2">
    <name type="scientific">Anthurium amnicola</name>
    <dbReference type="NCBI Taxonomy" id="1678845"/>
    <lineage>
        <taxon>Eukaryota</taxon>
        <taxon>Viridiplantae</taxon>
        <taxon>Streptophyta</taxon>
        <taxon>Embryophyta</taxon>
        <taxon>Tracheophyta</taxon>
        <taxon>Spermatophyta</taxon>
        <taxon>Magnoliopsida</taxon>
        <taxon>Liliopsida</taxon>
        <taxon>Araceae</taxon>
        <taxon>Pothoideae</taxon>
        <taxon>Potheae</taxon>
        <taxon>Anthurium</taxon>
    </lineage>
</organism>